<dbReference type="Proteomes" id="UP000693996">
    <property type="component" value="Chromosome"/>
</dbReference>
<dbReference type="InterPro" id="IPR007922">
    <property type="entry name" value="DciA-like"/>
</dbReference>
<gene>
    <name evidence="1" type="ORF">MYVALT_F_00150</name>
</gene>
<protein>
    <recommendedName>
        <fullName evidence="3">DUF721 domain-containing protein</fullName>
    </recommendedName>
</protein>
<organism evidence="1 2">
    <name type="scientific">Candidatus Vallotiella hemipterorum</name>
    <dbReference type="NCBI Taxonomy" id="1177213"/>
    <lineage>
        <taxon>Bacteria</taxon>
        <taxon>Pseudomonadati</taxon>
        <taxon>Pseudomonadota</taxon>
        <taxon>Betaproteobacteria</taxon>
        <taxon>Burkholderiales</taxon>
        <taxon>Burkholderiaceae</taxon>
        <taxon>Candidatus Vallotiella</taxon>
    </lineage>
</organism>
<dbReference type="RefSeq" id="WP_216796669.1">
    <property type="nucleotide sequence ID" value="NZ_OU343031.1"/>
</dbReference>
<dbReference type="EMBL" id="OU343031">
    <property type="protein sequence ID" value="CAG7599392.1"/>
    <property type="molecule type" value="Genomic_DNA"/>
</dbReference>
<accession>A0A916JSG0</accession>
<keyword evidence="2" id="KW-1185">Reference proteome</keyword>
<name>A0A916JSG0_9BURK</name>
<proteinExistence type="predicted"/>
<dbReference type="Pfam" id="PF05258">
    <property type="entry name" value="DciA"/>
    <property type="match status" value="1"/>
</dbReference>
<evidence type="ECO:0000313" key="2">
    <source>
        <dbReference type="Proteomes" id="UP000693996"/>
    </source>
</evidence>
<dbReference type="KEGG" id="vtr:MYVALT_F_00150"/>
<evidence type="ECO:0008006" key="3">
    <source>
        <dbReference type="Google" id="ProtNLM"/>
    </source>
</evidence>
<evidence type="ECO:0000313" key="1">
    <source>
        <dbReference type="EMBL" id="CAG7599392.1"/>
    </source>
</evidence>
<reference evidence="1" key="1">
    <citation type="submission" date="2021-06" db="EMBL/GenBank/DDBJ databases">
        <authorList>
            <person name="Szabo G."/>
        </authorList>
    </citation>
    <scope>NUCLEOTIDE SEQUENCE</scope>
    <source>
        <strain evidence="1">MYVALT</strain>
    </source>
</reference>
<dbReference type="AlphaFoldDB" id="A0A916JSG0"/>
<sequence>MLKPLTEWISSSAELARLQAGIQQVSELDSALKAMLPNYLASHVYAPPIKDQALTIFAAHNALAARLRHLEPTVLATLQKRGFALLAIRIRVYPKARSPTRIESQRTQVSSTGVDCLRQLATVLKLSPLQGAINRIAQRYTRHHRSTNNIRFDWIRL</sequence>